<keyword evidence="2" id="KW-1185">Reference proteome</keyword>
<accession>A0ACA9K8R5</accession>
<dbReference type="Proteomes" id="UP000789702">
    <property type="component" value="Unassembled WGS sequence"/>
</dbReference>
<proteinExistence type="predicted"/>
<protein>
    <submittedName>
        <fullName evidence="1">14672_t:CDS:1</fullName>
    </submittedName>
</protein>
<comment type="caution">
    <text evidence="1">The sequence shown here is derived from an EMBL/GenBank/DDBJ whole genome shotgun (WGS) entry which is preliminary data.</text>
</comment>
<reference evidence="1" key="1">
    <citation type="submission" date="2021-06" db="EMBL/GenBank/DDBJ databases">
        <authorList>
            <person name="Kallberg Y."/>
            <person name="Tangrot J."/>
            <person name="Rosling A."/>
        </authorList>
    </citation>
    <scope>NUCLEOTIDE SEQUENCE</scope>
    <source>
        <strain evidence="1">IL203A</strain>
    </source>
</reference>
<evidence type="ECO:0000313" key="2">
    <source>
        <dbReference type="Proteomes" id="UP000789702"/>
    </source>
</evidence>
<organism evidence="1 2">
    <name type="scientific">Dentiscutata heterogama</name>
    <dbReference type="NCBI Taxonomy" id="1316150"/>
    <lineage>
        <taxon>Eukaryota</taxon>
        <taxon>Fungi</taxon>
        <taxon>Fungi incertae sedis</taxon>
        <taxon>Mucoromycota</taxon>
        <taxon>Glomeromycotina</taxon>
        <taxon>Glomeromycetes</taxon>
        <taxon>Diversisporales</taxon>
        <taxon>Gigasporaceae</taxon>
        <taxon>Dentiscutata</taxon>
    </lineage>
</organism>
<name>A0ACA9K8R5_9GLOM</name>
<sequence>MKQTRLCNLCHTNGIFNIDDSNSDNTTKTLSPQIPLYTMYSL</sequence>
<dbReference type="EMBL" id="CAJVPU010000703">
    <property type="protein sequence ID" value="CAG8459424.1"/>
    <property type="molecule type" value="Genomic_DNA"/>
</dbReference>
<gene>
    <name evidence="1" type="ORF">DHETER_LOCUS1210</name>
</gene>
<evidence type="ECO:0000313" key="1">
    <source>
        <dbReference type="EMBL" id="CAG8459424.1"/>
    </source>
</evidence>